<dbReference type="GO" id="GO:0003885">
    <property type="term" value="F:D-arabinono-1,4-lactone oxidase activity"/>
    <property type="evidence" value="ECO:0007669"/>
    <property type="project" value="InterPro"/>
</dbReference>
<dbReference type="Pfam" id="PF04030">
    <property type="entry name" value="ALO"/>
    <property type="match status" value="1"/>
</dbReference>
<dbReference type="PROSITE" id="PS51387">
    <property type="entry name" value="FAD_PCMH"/>
    <property type="match status" value="1"/>
</dbReference>
<name>A0A917DV48_9BACT</name>
<dbReference type="RefSeq" id="WP_188769107.1">
    <property type="nucleotide sequence ID" value="NZ_BMKK01000010.1"/>
</dbReference>
<evidence type="ECO:0000313" key="4">
    <source>
        <dbReference type="EMBL" id="GGD73575.1"/>
    </source>
</evidence>
<dbReference type="Gene3D" id="3.30.43.10">
    <property type="entry name" value="Uridine Diphospho-n-acetylenolpyruvylglucosamine Reductase, domain 2"/>
    <property type="match status" value="1"/>
</dbReference>
<evidence type="ECO:0000259" key="3">
    <source>
        <dbReference type="PROSITE" id="PS51387"/>
    </source>
</evidence>
<dbReference type="InterPro" id="IPR006094">
    <property type="entry name" value="Oxid_FAD_bind_N"/>
</dbReference>
<dbReference type="InterPro" id="IPR007173">
    <property type="entry name" value="ALO_C"/>
</dbReference>
<gene>
    <name evidence="4" type="ORF">GCM10011514_42080</name>
</gene>
<dbReference type="PIRSF" id="PIRSF000136">
    <property type="entry name" value="LGO_GLO"/>
    <property type="match status" value="1"/>
</dbReference>
<dbReference type="PANTHER" id="PTHR43762">
    <property type="entry name" value="L-GULONOLACTONE OXIDASE"/>
    <property type="match status" value="1"/>
</dbReference>
<keyword evidence="5" id="KW-1185">Reference proteome</keyword>
<keyword evidence="2" id="KW-0560">Oxidoreductase</keyword>
<evidence type="ECO:0000256" key="2">
    <source>
        <dbReference type="ARBA" id="ARBA00023002"/>
    </source>
</evidence>
<proteinExistence type="predicted"/>
<dbReference type="GO" id="GO:0016020">
    <property type="term" value="C:membrane"/>
    <property type="evidence" value="ECO:0007669"/>
    <property type="project" value="InterPro"/>
</dbReference>
<keyword evidence="1" id="KW-0274">FAD</keyword>
<dbReference type="EMBL" id="BMKK01000010">
    <property type="protein sequence ID" value="GGD73575.1"/>
    <property type="molecule type" value="Genomic_DNA"/>
</dbReference>
<dbReference type="Gene3D" id="3.30.70.2520">
    <property type="match status" value="1"/>
</dbReference>
<dbReference type="InterPro" id="IPR016166">
    <property type="entry name" value="FAD-bd_PCMH"/>
</dbReference>
<protein>
    <submittedName>
        <fullName evidence="4">Xylitol oxidase</fullName>
    </submittedName>
</protein>
<evidence type="ECO:0000313" key="5">
    <source>
        <dbReference type="Proteomes" id="UP000609064"/>
    </source>
</evidence>
<dbReference type="Gene3D" id="3.30.70.2530">
    <property type="match status" value="1"/>
</dbReference>
<reference evidence="4" key="2">
    <citation type="submission" date="2020-09" db="EMBL/GenBank/DDBJ databases">
        <authorList>
            <person name="Sun Q."/>
            <person name="Zhou Y."/>
        </authorList>
    </citation>
    <scope>NUCLEOTIDE SEQUENCE</scope>
    <source>
        <strain evidence="4">CGMCC 1.15958</strain>
    </source>
</reference>
<dbReference type="Pfam" id="PF01565">
    <property type="entry name" value="FAD_binding_4"/>
    <property type="match status" value="1"/>
</dbReference>
<dbReference type="Gene3D" id="1.10.45.10">
    <property type="entry name" value="Vanillyl-alcohol Oxidase, Chain A, domain 4"/>
    <property type="match status" value="1"/>
</dbReference>
<comment type="caution">
    <text evidence="4">The sequence shown here is derived from an EMBL/GenBank/DDBJ whole genome shotgun (WGS) entry which is preliminary data.</text>
</comment>
<dbReference type="InterPro" id="IPR016171">
    <property type="entry name" value="Vanillyl_alc_oxidase_C-sub2"/>
</dbReference>
<dbReference type="AlphaFoldDB" id="A0A917DV48"/>
<dbReference type="Gene3D" id="3.30.465.10">
    <property type="match status" value="1"/>
</dbReference>
<dbReference type="SUPFAM" id="SSF56176">
    <property type="entry name" value="FAD-binding/transporter-associated domain-like"/>
    <property type="match status" value="1"/>
</dbReference>
<dbReference type="Proteomes" id="UP000609064">
    <property type="component" value="Unassembled WGS sequence"/>
</dbReference>
<dbReference type="GO" id="GO:0071949">
    <property type="term" value="F:FAD binding"/>
    <property type="evidence" value="ECO:0007669"/>
    <property type="project" value="InterPro"/>
</dbReference>
<feature type="domain" description="FAD-binding PCMH-type" evidence="3">
    <location>
        <begin position="41"/>
        <end position="207"/>
    </location>
</feature>
<reference evidence="4" key="1">
    <citation type="journal article" date="2014" name="Int. J. Syst. Evol. Microbiol.">
        <title>Complete genome sequence of Corynebacterium casei LMG S-19264T (=DSM 44701T), isolated from a smear-ripened cheese.</title>
        <authorList>
            <consortium name="US DOE Joint Genome Institute (JGI-PGF)"/>
            <person name="Walter F."/>
            <person name="Albersmeier A."/>
            <person name="Kalinowski J."/>
            <person name="Ruckert C."/>
        </authorList>
    </citation>
    <scope>NUCLEOTIDE SEQUENCE</scope>
    <source>
        <strain evidence="4">CGMCC 1.15958</strain>
    </source>
</reference>
<dbReference type="InterPro" id="IPR016167">
    <property type="entry name" value="FAD-bd_PCMH_sub1"/>
</dbReference>
<keyword evidence="1" id="KW-0285">Flavoprotein</keyword>
<evidence type="ECO:0000256" key="1">
    <source>
        <dbReference type="ARBA" id="ARBA00022827"/>
    </source>
</evidence>
<dbReference type="PANTHER" id="PTHR43762:SF1">
    <property type="entry name" value="D-ARABINONO-1,4-LACTONE OXIDASE"/>
    <property type="match status" value="1"/>
</dbReference>
<accession>A0A917DV48</accession>
<organism evidence="4 5">
    <name type="scientific">Emticicia aquatilis</name>
    <dbReference type="NCBI Taxonomy" id="1537369"/>
    <lineage>
        <taxon>Bacteria</taxon>
        <taxon>Pseudomonadati</taxon>
        <taxon>Bacteroidota</taxon>
        <taxon>Cytophagia</taxon>
        <taxon>Cytophagales</taxon>
        <taxon>Leadbetterellaceae</taxon>
        <taxon>Emticicia</taxon>
    </lineage>
</organism>
<dbReference type="InterPro" id="IPR010031">
    <property type="entry name" value="FAD_lactone_oxidase-like"/>
</dbReference>
<sequence>MNKRTFLKTSSVLAAGAAFPQLFSCAEKPKSDPRTNWAGNLTYSTDNLHTPKTVAELQETIKKVKKVRGLGTKHCFNKIADSTENQISSAEFNKIISLDKEKQTITVEAGIKYGDLCKYLDENGFALYNLASLPHISVAGACATGTHGSGIKNGNLATQVVALEFVNGKGEIVNLSKEKDREEFGMAVVNLGALGIVSKMTLALQPTFKMKQIVYQNLPMAELEKNFEAIMSAGYSVSLFTDWTKKNISEVWIKSKADDMKEIAPEFFGAKLQTKNLHPIEAIDPVNCTDQMGVEGPWYERMPHFKMGFTPSSGKELQSEFFIAFENAYEGLIAIEKLNEKVSPHLFITEVRAIAGDDLPMSPMYKKTCVAFHFTWKQETEEVLKVLPLVEEALAPFNPRPHWGKIFTLKPSVLQSRIEKLNDFKALMTKHDPEGKFRNEFIDTNLF</sequence>
<dbReference type="InterPro" id="IPR016169">
    <property type="entry name" value="FAD-bd_PCMH_sub2"/>
</dbReference>
<dbReference type="InterPro" id="IPR036318">
    <property type="entry name" value="FAD-bd_PCMH-like_sf"/>
</dbReference>
<dbReference type="GO" id="GO:0080049">
    <property type="term" value="F:L-gulono-1,4-lactone dehydrogenase activity"/>
    <property type="evidence" value="ECO:0007669"/>
    <property type="project" value="TreeGrafter"/>
</dbReference>